<comment type="caution">
    <text evidence="2">The sequence shown here is derived from an EMBL/GenBank/DDBJ whole genome shotgun (WGS) entry which is preliminary data.</text>
</comment>
<gene>
    <name evidence="2" type="ORF">Q9L58_006370</name>
</gene>
<accession>A0ABR3GFZ8</accession>
<reference evidence="2 3" key="1">
    <citation type="submission" date="2024-02" db="EMBL/GenBank/DDBJ databases">
        <title>Discinaceae phylogenomics.</title>
        <authorList>
            <person name="Dirks A.C."/>
            <person name="James T.Y."/>
        </authorList>
    </citation>
    <scope>NUCLEOTIDE SEQUENCE [LARGE SCALE GENOMIC DNA]</scope>
    <source>
        <strain evidence="2 3">ACD0624</strain>
    </source>
</reference>
<protein>
    <recommendedName>
        <fullName evidence="1">Azaphilone pigments biosynthesis cluster protein L N-terminal domain-containing protein</fullName>
    </recommendedName>
</protein>
<organism evidence="2 3">
    <name type="scientific">Discina gigas</name>
    <dbReference type="NCBI Taxonomy" id="1032678"/>
    <lineage>
        <taxon>Eukaryota</taxon>
        <taxon>Fungi</taxon>
        <taxon>Dikarya</taxon>
        <taxon>Ascomycota</taxon>
        <taxon>Pezizomycotina</taxon>
        <taxon>Pezizomycetes</taxon>
        <taxon>Pezizales</taxon>
        <taxon>Discinaceae</taxon>
        <taxon>Discina</taxon>
    </lineage>
</organism>
<evidence type="ECO:0000259" key="1">
    <source>
        <dbReference type="Pfam" id="PF17111"/>
    </source>
</evidence>
<dbReference type="Pfam" id="PF17111">
    <property type="entry name" value="PigL_N"/>
    <property type="match status" value="1"/>
</dbReference>
<sequence>MDPLSLSCNIVGVLTVASKLLSLGYSYGNSVKDFPEDIRDLVGELSSLSGILHALKATMDPPDDGEFVFTKVDPSDVARAITIPLEDCERLLLNMVGDLEKYQKVGSKVQKVVKRLYWPLKETETKSWVERIGRYKSTFSLALSADAM</sequence>
<evidence type="ECO:0000313" key="3">
    <source>
        <dbReference type="Proteomes" id="UP001447188"/>
    </source>
</evidence>
<dbReference type="InterPro" id="IPR031348">
    <property type="entry name" value="PigL_N"/>
</dbReference>
<name>A0ABR3GFZ8_9PEZI</name>
<feature type="domain" description="Azaphilone pigments biosynthesis cluster protein L N-terminal" evidence="1">
    <location>
        <begin position="1"/>
        <end position="145"/>
    </location>
</feature>
<proteinExistence type="predicted"/>
<evidence type="ECO:0000313" key="2">
    <source>
        <dbReference type="EMBL" id="KAL0634705.1"/>
    </source>
</evidence>
<dbReference type="Proteomes" id="UP001447188">
    <property type="component" value="Unassembled WGS sequence"/>
</dbReference>
<dbReference type="EMBL" id="JBBBZM010000087">
    <property type="protein sequence ID" value="KAL0634705.1"/>
    <property type="molecule type" value="Genomic_DNA"/>
</dbReference>
<keyword evidence="3" id="KW-1185">Reference proteome</keyword>